<proteinExistence type="inferred from homology"/>
<evidence type="ECO:0000256" key="3">
    <source>
        <dbReference type="ARBA" id="ARBA00022741"/>
    </source>
</evidence>
<protein>
    <recommendedName>
        <fullName evidence="5">Putative pyruvate, phosphate dikinase regulatory protein</fullName>
        <shortName evidence="5">PPDK regulatory protein</shortName>
        <ecNumber evidence="5">2.7.11.32</ecNumber>
        <ecNumber evidence="5">2.7.4.27</ecNumber>
    </recommendedName>
</protein>
<keyword evidence="2 5" id="KW-0808">Transferase</keyword>
<comment type="catalytic activity">
    <reaction evidence="5">
        <text>N(tele)-phospho-L-histidyl/O-phospho-L-threonyl-[pyruvate, phosphate dikinase] + phosphate + H(+) = N(tele)-phospho-L-histidyl/L-threonyl-[pyruvate, phosphate dikinase] + diphosphate</text>
        <dbReference type="Rhea" id="RHEA:43696"/>
        <dbReference type="Rhea" id="RHEA-COMP:10650"/>
        <dbReference type="Rhea" id="RHEA-COMP:10651"/>
        <dbReference type="ChEBI" id="CHEBI:15378"/>
        <dbReference type="ChEBI" id="CHEBI:30013"/>
        <dbReference type="ChEBI" id="CHEBI:33019"/>
        <dbReference type="ChEBI" id="CHEBI:43474"/>
        <dbReference type="ChEBI" id="CHEBI:61977"/>
        <dbReference type="ChEBI" id="CHEBI:83586"/>
        <dbReference type="EC" id="2.7.4.27"/>
    </reaction>
</comment>
<evidence type="ECO:0000256" key="4">
    <source>
        <dbReference type="ARBA" id="ARBA00022777"/>
    </source>
</evidence>
<evidence type="ECO:0000313" key="7">
    <source>
        <dbReference type="Proteomes" id="UP001229251"/>
    </source>
</evidence>
<dbReference type="AlphaFoldDB" id="A0AAJ1V2X5"/>
<organism evidence="6 7">
    <name type="scientific">Facklamia hominis</name>
    <dbReference type="NCBI Taxonomy" id="178214"/>
    <lineage>
        <taxon>Bacteria</taxon>
        <taxon>Bacillati</taxon>
        <taxon>Bacillota</taxon>
        <taxon>Bacilli</taxon>
        <taxon>Lactobacillales</taxon>
        <taxon>Aerococcaceae</taxon>
        <taxon>Facklamia</taxon>
    </lineage>
</organism>
<dbReference type="InterPro" id="IPR026565">
    <property type="entry name" value="PPDK_reg"/>
</dbReference>
<dbReference type="EC" id="2.7.4.27" evidence="5"/>
<gene>
    <name evidence="6" type="ORF">QP433_08315</name>
</gene>
<reference evidence="6" key="1">
    <citation type="submission" date="2023-05" db="EMBL/GenBank/DDBJ databases">
        <title>Cataloging the Phylogenetic Diversity of Human Bladder Bacteria.</title>
        <authorList>
            <person name="Du J."/>
        </authorList>
    </citation>
    <scope>NUCLEOTIDE SEQUENCE</scope>
    <source>
        <strain evidence="6">UMB1231</strain>
    </source>
</reference>
<dbReference type="HAMAP" id="MF_00921">
    <property type="entry name" value="PDRP"/>
    <property type="match status" value="1"/>
</dbReference>
<dbReference type="Proteomes" id="UP001229251">
    <property type="component" value="Unassembled WGS sequence"/>
</dbReference>
<keyword evidence="4 5" id="KW-0418">Kinase</keyword>
<evidence type="ECO:0000256" key="2">
    <source>
        <dbReference type="ARBA" id="ARBA00022679"/>
    </source>
</evidence>
<dbReference type="NCBIfam" id="NF003742">
    <property type="entry name" value="PRK05339.1"/>
    <property type="match status" value="1"/>
</dbReference>
<evidence type="ECO:0000256" key="1">
    <source>
        <dbReference type="ARBA" id="ARBA00022527"/>
    </source>
</evidence>
<evidence type="ECO:0000256" key="5">
    <source>
        <dbReference type="HAMAP-Rule" id="MF_00921"/>
    </source>
</evidence>
<accession>A0AAJ1V2X5</accession>
<dbReference type="GO" id="GO:0004674">
    <property type="term" value="F:protein serine/threonine kinase activity"/>
    <property type="evidence" value="ECO:0007669"/>
    <property type="project" value="UniProtKB-UniRule"/>
</dbReference>
<dbReference type="EC" id="2.7.11.32" evidence="5"/>
<comment type="catalytic activity">
    <reaction evidence="5">
        <text>N(tele)-phospho-L-histidyl/L-threonyl-[pyruvate, phosphate dikinase] + ADP = N(tele)-phospho-L-histidyl/O-phospho-L-threonyl-[pyruvate, phosphate dikinase] + AMP + H(+)</text>
        <dbReference type="Rhea" id="RHEA:43692"/>
        <dbReference type="Rhea" id="RHEA-COMP:10650"/>
        <dbReference type="Rhea" id="RHEA-COMP:10651"/>
        <dbReference type="ChEBI" id="CHEBI:15378"/>
        <dbReference type="ChEBI" id="CHEBI:30013"/>
        <dbReference type="ChEBI" id="CHEBI:61977"/>
        <dbReference type="ChEBI" id="CHEBI:83586"/>
        <dbReference type="ChEBI" id="CHEBI:456215"/>
        <dbReference type="ChEBI" id="CHEBI:456216"/>
        <dbReference type="EC" id="2.7.11.32"/>
    </reaction>
</comment>
<dbReference type="GO" id="GO:0043531">
    <property type="term" value="F:ADP binding"/>
    <property type="evidence" value="ECO:0007669"/>
    <property type="project" value="UniProtKB-UniRule"/>
</dbReference>
<sequence>MTQAIPSIHLFLISDSIGETALKVAQAAIVQFPSIESVLHKWVFISKDEDLSSLKKSLIDHQGIALLTLADQNLAEEITQFCQTHDLDYFNLLQPLTQLIEKRTLVKPSQEAGAQHELDAAYFKRIEAMEFASKYDDGNNPSIFDEADILLLGISRTSKTPLSMYLATLGYKVTNLPLIPENSLPDSLFKIDRKKIIGLTNDLEIIQKFRQKRMEEFGIQGASQYASRSRIQAELDYADQIYQQLECPVINVADRSIEETAQLIIQDMDNAINH</sequence>
<dbReference type="RefSeq" id="WP_006907776.1">
    <property type="nucleotide sequence ID" value="NZ_JASOOE010000019.1"/>
</dbReference>
<name>A0AAJ1V2X5_9LACT</name>
<dbReference type="GO" id="GO:0016776">
    <property type="term" value="F:phosphotransferase activity, phosphate group as acceptor"/>
    <property type="evidence" value="ECO:0007669"/>
    <property type="project" value="UniProtKB-UniRule"/>
</dbReference>
<keyword evidence="6" id="KW-0670">Pyruvate</keyword>
<keyword evidence="3 5" id="KW-0547">Nucleotide-binding</keyword>
<dbReference type="GO" id="GO:0005524">
    <property type="term" value="F:ATP binding"/>
    <property type="evidence" value="ECO:0007669"/>
    <property type="project" value="InterPro"/>
</dbReference>
<comment type="similarity">
    <text evidence="5">Belongs to the pyruvate, phosphate/water dikinase regulatory protein family. PDRP subfamily.</text>
</comment>
<comment type="function">
    <text evidence="5">Bifunctional serine/threonine kinase and phosphorylase involved in the regulation of the pyruvate, phosphate dikinase (PPDK) by catalyzing its phosphorylation/dephosphorylation.</text>
</comment>
<keyword evidence="1 5" id="KW-0723">Serine/threonine-protein kinase</keyword>
<feature type="binding site" evidence="5">
    <location>
        <begin position="153"/>
        <end position="160"/>
    </location>
    <ligand>
        <name>ADP</name>
        <dbReference type="ChEBI" id="CHEBI:456216"/>
    </ligand>
</feature>
<evidence type="ECO:0000313" key="6">
    <source>
        <dbReference type="EMBL" id="MDK7187985.1"/>
    </source>
</evidence>
<dbReference type="InterPro" id="IPR005177">
    <property type="entry name" value="Kinase-pyrophosphorylase"/>
</dbReference>
<dbReference type="PANTHER" id="PTHR31756:SF3">
    <property type="entry name" value="PYRUVATE, PHOSPHATE DIKINASE REGULATORY PROTEIN 1, CHLOROPLASTIC"/>
    <property type="match status" value="1"/>
</dbReference>
<dbReference type="Pfam" id="PF03618">
    <property type="entry name" value="Kinase-PPPase"/>
    <property type="match status" value="1"/>
</dbReference>
<comment type="caution">
    <text evidence="6">The sequence shown here is derived from an EMBL/GenBank/DDBJ whole genome shotgun (WGS) entry which is preliminary data.</text>
</comment>
<dbReference type="PANTHER" id="PTHR31756">
    <property type="entry name" value="PYRUVATE, PHOSPHATE DIKINASE REGULATORY PROTEIN 1, CHLOROPLASTIC"/>
    <property type="match status" value="1"/>
</dbReference>
<dbReference type="EMBL" id="JASOOE010000019">
    <property type="protein sequence ID" value="MDK7187985.1"/>
    <property type="molecule type" value="Genomic_DNA"/>
</dbReference>